<organism evidence="2 3">
    <name type="scientific">Pirellulimonas nuda</name>
    <dbReference type="NCBI Taxonomy" id="2528009"/>
    <lineage>
        <taxon>Bacteria</taxon>
        <taxon>Pseudomonadati</taxon>
        <taxon>Planctomycetota</taxon>
        <taxon>Planctomycetia</taxon>
        <taxon>Pirellulales</taxon>
        <taxon>Lacipirellulaceae</taxon>
        <taxon>Pirellulimonas</taxon>
    </lineage>
</organism>
<dbReference type="InterPro" id="IPR035093">
    <property type="entry name" value="RelE/ParE_toxin_dom_sf"/>
</dbReference>
<evidence type="ECO:0008006" key="4">
    <source>
        <dbReference type="Google" id="ProtNLM"/>
    </source>
</evidence>
<dbReference type="OrthoDB" id="286630at2"/>
<protein>
    <recommendedName>
        <fullName evidence="4">Plasmid stabilization system protein</fullName>
    </recommendedName>
</protein>
<accession>A0A518DGQ8</accession>
<dbReference type="RefSeq" id="WP_145289601.1">
    <property type="nucleotide sequence ID" value="NZ_CP036291.1"/>
</dbReference>
<proteinExistence type="predicted"/>
<keyword evidence="3" id="KW-1185">Reference proteome</keyword>
<gene>
    <name evidence="2" type="ORF">Pla175_40680</name>
</gene>
<evidence type="ECO:0000313" key="3">
    <source>
        <dbReference type="Proteomes" id="UP000317429"/>
    </source>
</evidence>
<dbReference type="Gene3D" id="3.30.2310.20">
    <property type="entry name" value="RelE-like"/>
    <property type="match status" value="1"/>
</dbReference>
<dbReference type="KEGG" id="pnd:Pla175_40680"/>
<sequence>MSYQVRVLLLAQYDVEEIFDYLRSRSPEGAASWYRAWRSMLLRVAENPFAFGFAPENGRRSYELRQSMFKTPQGRRYRAVFSVLEKEVRIIRVRSPGQRPMRAGEMPLSP</sequence>
<evidence type="ECO:0000256" key="1">
    <source>
        <dbReference type="ARBA" id="ARBA00022649"/>
    </source>
</evidence>
<dbReference type="InterPro" id="IPR007712">
    <property type="entry name" value="RelE/ParE_toxin"/>
</dbReference>
<dbReference type="Proteomes" id="UP000317429">
    <property type="component" value="Chromosome"/>
</dbReference>
<dbReference type="AlphaFoldDB" id="A0A518DGQ8"/>
<dbReference type="EMBL" id="CP036291">
    <property type="protein sequence ID" value="QDU90659.1"/>
    <property type="molecule type" value="Genomic_DNA"/>
</dbReference>
<name>A0A518DGQ8_9BACT</name>
<dbReference type="Pfam" id="PF05016">
    <property type="entry name" value="ParE_toxin"/>
    <property type="match status" value="1"/>
</dbReference>
<evidence type="ECO:0000313" key="2">
    <source>
        <dbReference type="EMBL" id="QDU90659.1"/>
    </source>
</evidence>
<keyword evidence="1" id="KW-1277">Toxin-antitoxin system</keyword>
<reference evidence="2 3" key="1">
    <citation type="submission" date="2019-02" db="EMBL/GenBank/DDBJ databases">
        <title>Deep-cultivation of Planctomycetes and their phenomic and genomic characterization uncovers novel biology.</title>
        <authorList>
            <person name="Wiegand S."/>
            <person name="Jogler M."/>
            <person name="Boedeker C."/>
            <person name="Pinto D."/>
            <person name="Vollmers J."/>
            <person name="Rivas-Marin E."/>
            <person name="Kohn T."/>
            <person name="Peeters S.H."/>
            <person name="Heuer A."/>
            <person name="Rast P."/>
            <person name="Oberbeckmann S."/>
            <person name="Bunk B."/>
            <person name="Jeske O."/>
            <person name="Meyerdierks A."/>
            <person name="Storesund J.E."/>
            <person name="Kallscheuer N."/>
            <person name="Luecker S."/>
            <person name="Lage O.M."/>
            <person name="Pohl T."/>
            <person name="Merkel B.J."/>
            <person name="Hornburger P."/>
            <person name="Mueller R.-W."/>
            <person name="Bruemmer F."/>
            <person name="Labrenz M."/>
            <person name="Spormann A.M."/>
            <person name="Op den Camp H."/>
            <person name="Overmann J."/>
            <person name="Amann R."/>
            <person name="Jetten M.S.M."/>
            <person name="Mascher T."/>
            <person name="Medema M.H."/>
            <person name="Devos D.P."/>
            <person name="Kaster A.-K."/>
            <person name="Ovreas L."/>
            <person name="Rohde M."/>
            <person name="Galperin M.Y."/>
            <person name="Jogler C."/>
        </authorList>
    </citation>
    <scope>NUCLEOTIDE SEQUENCE [LARGE SCALE GENOMIC DNA]</scope>
    <source>
        <strain evidence="2 3">Pla175</strain>
    </source>
</reference>